<accession>A0A3M0CRN5</accession>
<sequence length="343" mass="36930">MLQIEKTGHRPRGRRVLAGVLKSVLLTGLVSGLTSGLVFDLITVQSAHAVDGGDVLRRDLRLMADWFAGSFDNVEQVYFQGELDTPAAARERRLRRVAALTESDSGPAFSMTHRYPGDHASAGSDPDTPAGAWVSVLRADDTAGVIVEDRFIGRDALPGTGEAAPDCTIHWRRLHDQFLGETRAGACTSVTPAVGGTPTRFFLSATAYGSVMAADTDSGPEAGSVDGPGGSGYRLLKARPFSCWVSLANEAAEGGWDFHPGLKTDDQGGAVWVAKTGGADTSKYGLRLRNVRWPYGRNRDSLVLYIHREGEARAVSYAWTEPEGTRIAVNLRWIQASCTLRQD</sequence>
<keyword evidence="2" id="KW-1185">Reference proteome</keyword>
<comment type="caution">
    <text evidence="1">The sequence shown here is derived from an EMBL/GenBank/DDBJ whole genome shotgun (WGS) entry which is preliminary data.</text>
</comment>
<dbReference type="OrthoDB" id="6378475at2"/>
<evidence type="ECO:0000313" key="2">
    <source>
        <dbReference type="Proteomes" id="UP000271227"/>
    </source>
</evidence>
<proteinExistence type="predicted"/>
<name>A0A3M0CRN5_9PROT</name>
<dbReference type="InParanoid" id="A0A3M0CRN5"/>
<dbReference type="Proteomes" id="UP000271227">
    <property type="component" value="Unassembled WGS sequence"/>
</dbReference>
<protein>
    <submittedName>
        <fullName evidence="1">Uncharacterized protein</fullName>
    </submittedName>
</protein>
<dbReference type="EMBL" id="REFR01000009">
    <property type="protein sequence ID" value="RMB12224.1"/>
    <property type="molecule type" value="Genomic_DNA"/>
</dbReference>
<dbReference type="AlphaFoldDB" id="A0A3M0CRN5"/>
<evidence type="ECO:0000313" key="1">
    <source>
        <dbReference type="EMBL" id="RMB12224.1"/>
    </source>
</evidence>
<organism evidence="1 2">
    <name type="scientific">Eilatimonas milleporae</name>
    <dbReference type="NCBI Taxonomy" id="911205"/>
    <lineage>
        <taxon>Bacteria</taxon>
        <taxon>Pseudomonadati</taxon>
        <taxon>Pseudomonadota</taxon>
        <taxon>Alphaproteobacteria</taxon>
        <taxon>Kordiimonadales</taxon>
        <taxon>Kordiimonadaceae</taxon>
        <taxon>Eilatimonas</taxon>
    </lineage>
</organism>
<gene>
    <name evidence="1" type="ORF">BXY39_0717</name>
</gene>
<reference evidence="1 2" key="1">
    <citation type="submission" date="2018-10" db="EMBL/GenBank/DDBJ databases">
        <title>Genomic Encyclopedia of Archaeal and Bacterial Type Strains, Phase II (KMG-II): from individual species to whole genera.</title>
        <authorList>
            <person name="Goeker M."/>
        </authorList>
    </citation>
    <scope>NUCLEOTIDE SEQUENCE [LARGE SCALE GENOMIC DNA]</scope>
    <source>
        <strain evidence="1 2">DSM 25217</strain>
    </source>
</reference>
<dbReference type="RefSeq" id="WP_147453454.1">
    <property type="nucleotide sequence ID" value="NZ_REFR01000009.1"/>
</dbReference>